<feature type="compositionally biased region" description="Basic and acidic residues" evidence="1">
    <location>
        <begin position="88"/>
        <end position="98"/>
    </location>
</feature>
<evidence type="ECO:0000313" key="3">
    <source>
        <dbReference type="Proteomes" id="UP001500604"/>
    </source>
</evidence>
<reference evidence="3" key="1">
    <citation type="journal article" date="2019" name="Int. J. Syst. Evol. Microbiol.">
        <title>The Global Catalogue of Microorganisms (GCM) 10K type strain sequencing project: providing services to taxonomists for standard genome sequencing and annotation.</title>
        <authorList>
            <consortium name="The Broad Institute Genomics Platform"/>
            <consortium name="The Broad Institute Genome Sequencing Center for Infectious Disease"/>
            <person name="Wu L."/>
            <person name="Ma J."/>
        </authorList>
    </citation>
    <scope>NUCLEOTIDE SEQUENCE [LARGE SCALE GENOMIC DNA]</scope>
    <source>
        <strain evidence="3">JCM 17805</strain>
    </source>
</reference>
<accession>A0ABP8UZR8</accession>
<evidence type="ECO:0000313" key="2">
    <source>
        <dbReference type="EMBL" id="GAA4648595.1"/>
    </source>
</evidence>
<dbReference type="Proteomes" id="UP001500604">
    <property type="component" value="Unassembled WGS sequence"/>
</dbReference>
<proteinExistence type="predicted"/>
<keyword evidence="3" id="KW-1185">Reference proteome</keyword>
<evidence type="ECO:0000256" key="1">
    <source>
        <dbReference type="SAM" id="MobiDB-lite"/>
    </source>
</evidence>
<dbReference type="RefSeq" id="WP_345194261.1">
    <property type="nucleotide sequence ID" value="NZ_BAABFL010000081.1"/>
</dbReference>
<comment type="caution">
    <text evidence="2">The sequence shown here is derived from an EMBL/GenBank/DDBJ whole genome shotgun (WGS) entry which is preliminary data.</text>
</comment>
<organism evidence="2 3">
    <name type="scientific">Kistimonas scapharcae</name>
    <dbReference type="NCBI Taxonomy" id="1036133"/>
    <lineage>
        <taxon>Bacteria</taxon>
        <taxon>Pseudomonadati</taxon>
        <taxon>Pseudomonadota</taxon>
        <taxon>Gammaproteobacteria</taxon>
        <taxon>Oceanospirillales</taxon>
        <taxon>Endozoicomonadaceae</taxon>
        <taxon>Kistimonas</taxon>
    </lineage>
</organism>
<dbReference type="EMBL" id="BAABFL010000081">
    <property type="protein sequence ID" value="GAA4648595.1"/>
    <property type="molecule type" value="Genomic_DNA"/>
</dbReference>
<sequence>MSSWKALQAELDQRYLEQGMTLKDFCRLKGINYKTGWRHLISPLSRSPEREWVASPRKAPCRAGYTASRSGSASGAINEHRHRTSRSLRLEKNAAAEG</sequence>
<name>A0ABP8UZR8_9GAMM</name>
<protein>
    <recommendedName>
        <fullName evidence="4">Transposase</fullName>
    </recommendedName>
</protein>
<feature type="region of interest" description="Disordered" evidence="1">
    <location>
        <begin position="51"/>
        <end position="98"/>
    </location>
</feature>
<gene>
    <name evidence="2" type="ORF">GCM10023116_08640</name>
</gene>
<evidence type="ECO:0008006" key="4">
    <source>
        <dbReference type="Google" id="ProtNLM"/>
    </source>
</evidence>